<dbReference type="EMBL" id="UINC01146083">
    <property type="protein sequence ID" value="SVD36605.1"/>
    <property type="molecule type" value="Genomic_DNA"/>
</dbReference>
<accession>A0A382US25</accession>
<organism evidence="1">
    <name type="scientific">marine metagenome</name>
    <dbReference type="NCBI Taxonomy" id="408172"/>
    <lineage>
        <taxon>unclassified sequences</taxon>
        <taxon>metagenomes</taxon>
        <taxon>ecological metagenomes</taxon>
    </lineage>
</organism>
<gene>
    <name evidence="1" type="ORF">METZ01_LOCUS389459</name>
</gene>
<reference evidence="1" key="1">
    <citation type="submission" date="2018-05" db="EMBL/GenBank/DDBJ databases">
        <authorList>
            <person name="Lanie J.A."/>
            <person name="Ng W.-L."/>
            <person name="Kazmierczak K.M."/>
            <person name="Andrzejewski T.M."/>
            <person name="Davidsen T.M."/>
            <person name="Wayne K.J."/>
            <person name="Tettelin H."/>
            <person name="Glass J.I."/>
            <person name="Rusch D."/>
            <person name="Podicherti R."/>
            <person name="Tsui H.-C.T."/>
            <person name="Winkler M.E."/>
        </authorList>
    </citation>
    <scope>NUCLEOTIDE SEQUENCE</scope>
</reference>
<protein>
    <submittedName>
        <fullName evidence="1">Uncharacterized protein</fullName>
    </submittedName>
</protein>
<sequence>MTEQQKIAELEAKLASLQNQQREPVEKPAMYIKFGNKRNVVVGGKALKQRFPVSLYAPSWIALLDHADEIRQFIEDNRDGLSWERDSS</sequence>
<dbReference type="AlphaFoldDB" id="A0A382US25"/>
<evidence type="ECO:0000313" key="1">
    <source>
        <dbReference type="EMBL" id="SVD36605.1"/>
    </source>
</evidence>
<proteinExistence type="predicted"/>
<name>A0A382US25_9ZZZZ</name>